<dbReference type="Proteomes" id="UP000295611">
    <property type="component" value="Unassembled WGS sequence"/>
</dbReference>
<keyword evidence="2" id="KW-1185">Reference proteome</keyword>
<dbReference type="AlphaFoldDB" id="A0A4R7BB92"/>
<dbReference type="RefSeq" id="WP_133678569.1">
    <property type="nucleotide sequence ID" value="NZ_SNZP01000002.1"/>
</dbReference>
<evidence type="ECO:0000313" key="1">
    <source>
        <dbReference type="EMBL" id="TDR82141.1"/>
    </source>
</evidence>
<name>A0A4R7BB92_9NEIS</name>
<comment type="caution">
    <text evidence="1">The sequence shown here is derived from an EMBL/GenBank/DDBJ whole genome shotgun (WGS) entry which is preliminary data.</text>
</comment>
<dbReference type="EMBL" id="SNZP01000002">
    <property type="protein sequence ID" value="TDR82141.1"/>
    <property type="molecule type" value="Genomic_DNA"/>
</dbReference>
<gene>
    <name evidence="1" type="ORF">DFP86_102255</name>
</gene>
<evidence type="ECO:0000313" key="2">
    <source>
        <dbReference type="Proteomes" id="UP000295611"/>
    </source>
</evidence>
<protein>
    <submittedName>
        <fullName evidence="1">Uncharacterized protein</fullName>
    </submittedName>
</protein>
<reference evidence="1 2" key="1">
    <citation type="submission" date="2019-03" db="EMBL/GenBank/DDBJ databases">
        <title>Genomic Encyclopedia of Type Strains, Phase III (KMG-III): the genomes of soil and plant-associated and newly described type strains.</title>
        <authorList>
            <person name="Whitman W."/>
        </authorList>
    </citation>
    <scope>NUCLEOTIDE SEQUENCE [LARGE SCALE GENOMIC DNA]</scope>
    <source>
        <strain evidence="1 2">CECT 8976</strain>
    </source>
</reference>
<accession>A0A4R7BB92</accession>
<proteinExistence type="predicted"/>
<organism evidence="1 2">
    <name type="scientific">Paludibacterium purpuratum</name>
    <dbReference type="NCBI Taxonomy" id="1144873"/>
    <lineage>
        <taxon>Bacteria</taxon>
        <taxon>Pseudomonadati</taxon>
        <taxon>Pseudomonadota</taxon>
        <taxon>Betaproteobacteria</taxon>
        <taxon>Neisseriales</taxon>
        <taxon>Chromobacteriaceae</taxon>
        <taxon>Paludibacterium</taxon>
    </lineage>
</organism>
<sequence length="64" mass="7251">MQLSQINPETAQDLLRLSLEAGSDPDICIPDCYRCFFVASQHGWRLSDEAFDAVMLAQGVHFRH</sequence>